<dbReference type="InterPro" id="IPR017592">
    <property type="entry name" value="Pilus_assmbl_Flp-typ_CpaB"/>
</dbReference>
<feature type="chain" id="PRO_5039187615" evidence="1">
    <location>
        <begin position="21"/>
        <end position="217"/>
    </location>
</feature>
<dbReference type="InterPro" id="IPR031571">
    <property type="entry name" value="RcpC_dom"/>
</dbReference>
<dbReference type="AlphaFoldDB" id="A0A3N5BUL7"/>
<comment type="caution">
    <text evidence="3">The sequence shown here is derived from an EMBL/GenBank/DDBJ whole genome shotgun (WGS) entry which is preliminary data.</text>
</comment>
<dbReference type="EMBL" id="RKRE01000001">
    <property type="protein sequence ID" value="RPF49585.1"/>
    <property type="molecule type" value="Genomic_DNA"/>
</dbReference>
<dbReference type="CDD" id="cd11614">
    <property type="entry name" value="SAF_CpaB_FlgA_like"/>
    <property type="match status" value="1"/>
</dbReference>
<dbReference type="Pfam" id="PF16976">
    <property type="entry name" value="RcpC"/>
    <property type="match status" value="1"/>
</dbReference>
<feature type="signal peptide" evidence="1">
    <location>
        <begin position="1"/>
        <end position="20"/>
    </location>
</feature>
<name>A0A3N5BUL7_9THEO</name>
<keyword evidence="1" id="KW-0732">Signal</keyword>
<reference evidence="3 4" key="1">
    <citation type="submission" date="2018-11" db="EMBL/GenBank/DDBJ databases">
        <title>Genomic Encyclopedia of Type Strains, Phase IV (KMG-IV): sequencing the most valuable type-strain genomes for metagenomic binning, comparative biology and taxonomic classification.</title>
        <authorList>
            <person name="Goeker M."/>
        </authorList>
    </citation>
    <scope>NUCLEOTIDE SEQUENCE [LARGE SCALE GENOMIC DNA]</scope>
    <source>
        <strain evidence="3 4">DSM 102936</strain>
    </source>
</reference>
<feature type="domain" description="SAF" evidence="2">
    <location>
        <begin position="32"/>
        <end position="94"/>
    </location>
</feature>
<evidence type="ECO:0000313" key="3">
    <source>
        <dbReference type="EMBL" id="RPF49585.1"/>
    </source>
</evidence>
<dbReference type="InterPro" id="IPR013974">
    <property type="entry name" value="SAF"/>
</dbReference>
<evidence type="ECO:0000256" key="1">
    <source>
        <dbReference type="SAM" id="SignalP"/>
    </source>
</evidence>
<dbReference type="SMART" id="SM00858">
    <property type="entry name" value="SAF"/>
    <property type="match status" value="1"/>
</dbReference>
<sequence length="217" mass="21902">MKHRTFFVAAALFAFAAAVAVVTLVNGYLKTEKIVVAARDIDANVVLTERDVRTETVSAKTVGRDVLKDPSGAVGKATDRPLPAGTPVCSGYLKPPLAAGAAGKLSAYPGTVAVSVPANADATVGGSIKAGDRVTVYALYKGGSPVVQQGQKALSPGSLEELAVNVPVLSVPSGNSPVGQGSAVTLAVSLEQASRILKARAAGAEIACVLLPLGKEE</sequence>
<dbReference type="RefSeq" id="WP_123927267.1">
    <property type="nucleotide sequence ID" value="NZ_RKRE01000001.1"/>
</dbReference>
<dbReference type="OrthoDB" id="2585866at2"/>
<organism evidence="3 4">
    <name type="scientific">Thermodesulfitimonas autotrophica</name>
    <dbReference type="NCBI Taxonomy" id="1894989"/>
    <lineage>
        <taxon>Bacteria</taxon>
        <taxon>Bacillati</taxon>
        <taxon>Bacillota</taxon>
        <taxon>Clostridia</taxon>
        <taxon>Thermoanaerobacterales</taxon>
        <taxon>Thermoanaerobacteraceae</taxon>
        <taxon>Thermodesulfitimonas</taxon>
    </lineage>
</organism>
<dbReference type="NCBIfam" id="TIGR03177">
    <property type="entry name" value="pilus_cpaB"/>
    <property type="match status" value="1"/>
</dbReference>
<accession>A0A3N5BUL7</accession>
<dbReference type="Gene3D" id="3.90.1210.10">
    <property type="entry name" value="Antifreeze-like/N-acetylneuraminic acid synthase C-terminal domain"/>
    <property type="match status" value="1"/>
</dbReference>
<evidence type="ECO:0000313" key="4">
    <source>
        <dbReference type="Proteomes" id="UP000282654"/>
    </source>
</evidence>
<dbReference type="Proteomes" id="UP000282654">
    <property type="component" value="Unassembled WGS sequence"/>
</dbReference>
<protein>
    <submittedName>
        <fullName evidence="3">Flp pilus assembly protein CpaB</fullName>
    </submittedName>
</protein>
<keyword evidence="4" id="KW-1185">Reference proteome</keyword>
<gene>
    <name evidence="3" type="ORF">EDD75_0403</name>
</gene>
<evidence type="ECO:0000259" key="2">
    <source>
        <dbReference type="SMART" id="SM00858"/>
    </source>
</evidence>
<proteinExistence type="predicted"/>
<dbReference type="Pfam" id="PF08666">
    <property type="entry name" value="SAF"/>
    <property type="match status" value="1"/>
</dbReference>